<gene>
    <name evidence="1" type="ORF">RchiOBHm_Chr2g0145571</name>
</gene>
<organism evidence="1 2">
    <name type="scientific">Rosa chinensis</name>
    <name type="common">China rose</name>
    <dbReference type="NCBI Taxonomy" id="74649"/>
    <lineage>
        <taxon>Eukaryota</taxon>
        <taxon>Viridiplantae</taxon>
        <taxon>Streptophyta</taxon>
        <taxon>Embryophyta</taxon>
        <taxon>Tracheophyta</taxon>
        <taxon>Spermatophyta</taxon>
        <taxon>Magnoliopsida</taxon>
        <taxon>eudicotyledons</taxon>
        <taxon>Gunneridae</taxon>
        <taxon>Pentapetalae</taxon>
        <taxon>rosids</taxon>
        <taxon>fabids</taxon>
        <taxon>Rosales</taxon>
        <taxon>Rosaceae</taxon>
        <taxon>Rosoideae</taxon>
        <taxon>Rosoideae incertae sedis</taxon>
        <taxon>Rosa</taxon>
    </lineage>
</organism>
<dbReference type="AlphaFoldDB" id="A0A2P6RYP7"/>
<dbReference type="Gramene" id="PRQ51542">
    <property type="protein sequence ID" value="PRQ51542"/>
    <property type="gene ID" value="RchiOBHm_Chr2g0145571"/>
</dbReference>
<evidence type="ECO:0000313" key="2">
    <source>
        <dbReference type="Proteomes" id="UP000238479"/>
    </source>
</evidence>
<accession>A0A2P6RYP7</accession>
<dbReference type="EMBL" id="PDCK01000040">
    <property type="protein sequence ID" value="PRQ51542.1"/>
    <property type="molecule type" value="Genomic_DNA"/>
</dbReference>
<keyword evidence="2" id="KW-1185">Reference proteome</keyword>
<protein>
    <submittedName>
        <fullName evidence="1">Uncharacterized protein</fullName>
    </submittedName>
</protein>
<name>A0A2P6RYP7_ROSCH</name>
<proteinExistence type="predicted"/>
<comment type="caution">
    <text evidence="1">The sequence shown here is derived from an EMBL/GenBank/DDBJ whole genome shotgun (WGS) entry which is preliminary data.</text>
</comment>
<sequence length="51" mass="6013">MLPNASLIVYALLAVSESIAKHMIFTIFQMLFMESKTLQMLNYYFQYCKLN</sequence>
<evidence type="ECO:0000313" key="1">
    <source>
        <dbReference type="EMBL" id="PRQ51542.1"/>
    </source>
</evidence>
<dbReference type="Proteomes" id="UP000238479">
    <property type="component" value="Chromosome 2"/>
</dbReference>
<reference evidence="1 2" key="1">
    <citation type="journal article" date="2018" name="Nat. Genet.">
        <title>The Rosa genome provides new insights in the design of modern roses.</title>
        <authorList>
            <person name="Bendahmane M."/>
        </authorList>
    </citation>
    <scope>NUCLEOTIDE SEQUENCE [LARGE SCALE GENOMIC DNA]</scope>
    <source>
        <strain evidence="2">cv. Old Blush</strain>
    </source>
</reference>